<feature type="domain" description="Signal transduction histidine kinase internal region" evidence="2">
    <location>
        <begin position="148"/>
        <end position="226"/>
    </location>
</feature>
<gene>
    <name evidence="3" type="ORF">HELGO_WM34470</name>
</gene>
<keyword evidence="1" id="KW-1133">Transmembrane helix</keyword>
<protein>
    <submittedName>
        <fullName evidence="3">Putative two-component system sensor protein, no kinase domain</fullName>
    </submittedName>
</protein>
<dbReference type="Pfam" id="PF06580">
    <property type="entry name" value="His_kinase"/>
    <property type="match status" value="1"/>
</dbReference>
<dbReference type="GO" id="GO:0000155">
    <property type="term" value="F:phosphorelay sensor kinase activity"/>
    <property type="evidence" value="ECO:0007669"/>
    <property type="project" value="InterPro"/>
</dbReference>
<feature type="transmembrane region" description="Helical" evidence="1">
    <location>
        <begin position="15"/>
        <end position="31"/>
    </location>
</feature>
<keyword evidence="3" id="KW-0418">Kinase</keyword>
<accession>A0A6S6STA9</accession>
<feature type="transmembrane region" description="Helical" evidence="1">
    <location>
        <begin position="70"/>
        <end position="87"/>
    </location>
</feature>
<keyword evidence="1" id="KW-0812">Transmembrane</keyword>
<dbReference type="EMBL" id="CACVAQ010000119">
    <property type="protein sequence ID" value="CAA6806505.1"/>
    <property type="molecule type" value="Genomic_DNA"/>
</dbReference>
<evidence type="ECO:0000259" key="2">
    <source>
        <dbReference type="Pfam" id="PF06580"/>
    </source>
</evidence>
<organism evidence="3">
    <name type="scientific">uncultured Aureispira sp</name>
    <dbReference type="NCBI Taxonomy" id="1331704"/>
    <lineage>
        <taxon>Bacteria</taxon>
        <taxon>Pseudomonadati</taxon>
        <taxon>Bacteroidota</taxon>
        <taxon>Saprospiria</taxon>
        <taxon>Saprospirales</taxon>
        <taxon>Saprospiraceae</taxon>
        <taxon>Aureispira</taxon>
        <taxon>environmental samples</taxon>
    </lineage>
</organism>
<dbReference type="InterPro" id="IPR050640">
    <property type="entry name" value="Bact_2-comp_sensor_kinase"/>
</dbReference>
<feature type="transmembrane region" description="Helical" evidence="1">
    <location>
        <begin position="43"/>
        <end position="64"/>
    </location>
</feature>
<dbReference type="InterPro" id="IPR010559">
    <property type="entry name" value="Sig_transdc_His_kin_internal"/>
</dbReference>
<proteinExistence type="predicted"/>
<name>A0A6S6STA9_9BACT</name>
<keyword evidence="3" id="KW-0808">Transferase</keyword>
<reference evidence="3" key="1">
    <citation type="submission" date="2020-01" db="EMBL/GenBank/DDBJ databases">
        <authorList>
            <person name="Meier V. D."/>
            <person name="Meier V D."/>
        </authorList>
    </citation>
    <scope>NUCLEOTIDE SEQUENCE</scope>
    <source>
        <strain evidence="3">HLG_WM_MAG_10</strain>
    </source>
</reference>
<sequence length="342" mass="39349">MNKHLQKLGPSSKELLFQIVLTIVVFLFYSIDRKNPQIEGYEFAFFLSLASCAFLINYLLLPFFLYKKQFFHFFLYTGLLILAAVLMEELVLEKIYFPDTRGSKFSNIFSTSIGILPVVAVLVGFKFGWDLIEKQQQLEDLEAVVKDSELQFLNSQINPHFLFNNLNNLYAHAIEESPKTPEIILNLSATLRYMLYDCKATSVPLNKELEHLENFIGISQLQIEDRSLINFTYPSLASQYQIAPLILIVFVENAFKHSTASQFENISIQIKVQITEKGYLEFSCINSFNEDSNIDHLPNGIGLENVQKRLQLLYPNVHTLEIKKTKQTYGVFLSLQLKSSKL</sequence>
<dbReference type="GO" id="GO:0016020">
    <property type="term" value="C:membrane"/>
    <property type="evidence" value="ECO:0007669"/>
    <property type="project" value="InterPro"/>
</dbReference>
<feature type="transmembrane region" description="Helical" evidence="1">
    <location>
        <begin position="108"/>
        <end position="129"/>
    </location>
</feature>
<dbReference type="PANTHER" id="PTHR34220">
    <property type="entry name" value="SENSOR HISTIDINE KINASE YPDA"/>
    <property type="match status" value="1"/>
</dbReference>
<dbReference type="PANTHER" id="PTHR34220:SF7">
    <property type="entry name" value="SENSOR HISTIDINE KINASE YPDA"/>
    <property type="match status" value="1"/>
</dbReference>
<evidence type="ECO:0000313" key="3">
    <source>
        <dbReference type="EMBL" id="CAA6806505.1"/>
    </source>
</evidence>
<dbReference type="AlphaFoldDB" id="A0A6S6STA9"/>
<evidence type="ECO:0000256" key="1">
    <source>
        <dbReference type="SAM" id="Phobius"/>
    </source>
</evidence>
<keyword evidence="1" id="KW-0472">Membrane</keyword>